<dbReference type="Gene3D" id="3.40.50.150">
    <property type="entry name" value="Vaccinia Virus protein VP39"/>
    <property type="match status" value="1"/>
</dbReference>
<dbReference type="AlphaFoldDB" id="Q2FR67"/>
<dbReference type="CDD" id="cd02440">
    <property type="entry name" value="AdoMet_MTases"/>
    <property type="match status" value="1"/>
</dbReference>
<sequence>MTPAGNIHENKTGQRQAWDAEYQVKGTLWGNSPLEPTTQINQGIFLDLGCGNGKNLRTASFATCRIGLDFSMTALRLCRSRSELADVSFICADVRYLPFKKSQIQNIDAHHILGHLLHTDRITAAREITRTLSPDGELLVTVFGTEDFRSTSGVEVEDGTLLKGNGIITHYFSESDIQSLFVDLTLLSASPCTWTMRVKNQLFPRFVWILRYRKSGHTVPGPKTGVSSGL</sequence>
<dbReference type="SUPFAM" id="SSF53335">
    <property type="entry name" value="S-adenosyl-L-methionine-dependent methyltransferases"/>
    <property type="match status" value="1"/>
</dbReference>
<protein>
    <submittedName>
        <fullName evidence="4">Methyltransferase type 11</fullName>
    </submittedName>
</protein>
<keyword evidence="1 4" id="KW-0489">Methyltransferase</keyword>
<dbReference type="GO" id="GO:0008168">
    <property type="term" value="F:methyltransferase activity"/>
    <property type="evidence" value="ECO:0007669"/>
    <property type="project" value="UniProtKB-KW"/>
</dbReference>
<organism evidence="4 5">
    <name type="scientific">Methanospirillum hungatei JF-1 (strain ATCC 27890 / DSM 864 / NBRC 100397 / JF-1)</name>
    <dbReference type="NCBI Taxonomy" id="323259"/>
    <lineage>
        <taxon>Archaea</taxon>
        <taxon>Methanobacteriati</taxon>
        <taxon>Methanobacteriota</taxon>
        <taxon>Stenosarchaea group</taxon>
        <taxon>Methanomicrobia</taxon>
        <taxon>Methanomicrobiales</taxon>
        <taxon>Methanospirillaceae</taxon>
        <taxon>Methanospirillum</taxon>
    </lineage>
</organism>
<dbReference type="InterPro" id="IPR029063">
    <property type="entry name" value="SAM-dependent_MTases_sf"/>
</dbReference>
<dbReference type="InParanoid" id="Q2FR67"/>
<dbReference type="GeneID" id="25393462"/>
<dbReference type="PANTHER" id="PTHR13069">
    <property type="entry name" value="ALKYLATED DNA REPAIR PROTEIN ALKB HOMOLOG 8"/>
    <property type="match status" value="1"/>
</dbReference>
<evidence type="ECO:0000313" key="4">
    <source>
        <dbReference type="EMBL" id="ABD40595.1"/>
    </source>
</evidence>
<accession>Q2FR67</accession>
<dbReference type="GO" id="GO:0032259">
    <property type="term" value="P:methylation"/>
    <property type="evidence" value="ECO:0007669"/>
    <property type="project" value="UniProtKB-KW"/>
</dbReference>
<dbReference type="InterPro" id="IPR041698">
    <property type="entry name" value="Methyltransf_25"/>
</dbReference>
<evidence type="ECO:0000256" key="2">
    <source>
        <dbReference type="ARBA" id="ARBA00022679"/>
    </source>
</evidence>
<evidence type="ECO:0000256" key="1">
    <source>
        <dbReference type="ARBA" id="ARBA00022603"/>
    </source>
</evidence>
<gene>
    <name evidence="4" type="ordered locus">Mhun_0843</name>
</gene>
<evidence type="ECO:0000259" key="3">
    <source>
        <dbReference type="Pfam" id="PF13649"/>
    </source>
</evidence>
<evidence type="ECO:0000313" key="5">
    <source>
        <dbReference type="Proteomes" id="UP000001941"/>
    </source>
</evidence>
<dbReference type="KEGG" id="mhu:Mhun_0843"/>
<dbReference type="Pfam" id="PF13649">
    <property type="entry name" value="Methyltransf_25"/>
    <property type="match status" value="1"/>
</dbReference>
<dbReference type="PANTHER" id="PTHR13069:SF21">
    <property type="entry name" value="ALKYLATED DNA REPAIR PROTEIN ALKB HOMOLOG 8"/>
    <property type="match status" value="1"/>
</dbReference>
<dbReference type="RefSeq" id="WP_011447874.1">
    <property type="nucleotide sequence ID" value="NC_007796.1"/>
</dbReference>
<dbReference type="HOGENOM" id="CLU_091228_0_0_2"/>
<name>Q2FR67_METHJ</name>
<feature type="domain" description="Methyltransferase" evidence="3">
    <location>
        <begin position="46"/>
        <end position="136"/>
    </location>
</feature>
<dbReference type="eggNOG" id="arCOG04989">
    <property type="taxonomic scope" value="Archaea"/>
</dbReference>
<dbReference type="EnsemblBacteria" id="ABD40595">
    <property type="protein sequence ID" value="ABD40595"/>
    <property type="gene ID" value="Mhun_0843"/>
</dbReference>
<dbReference type="EMBL" id="CP000254">
    <property type="protein sequence ID" value="ABD40595.1"/>
    <property type="molecule type" value="Genomic_DNA"/>
</dbReference>
<reference evidence="5" key="1">
    <citation type="journal article" date="2016" name="Stand. Genomic Sci.">
        <title>Complete genome sequence of Methanospirillum hungatei type strain JF1.</title>
        <authorList>
            <person name="Gunsalus R.P."/>
            <person name="Cook L.E."/>
            <person name="Crable B."/>
            <person name="Rohlin L."/>
            <person name="McDonald E."/>
            <person name="Mouttaki H."/>
            <person name="Sieber J.R."/>
            <person name="Poweleit N."/>
            <person name="Zhou H."/>
            <person name="Lapidus A.L."/>
            <person name="Daligault H.E."/>
            <person name="Land M."/>
            <person name="Gilna P."/>
            <person name="Ivanova N."/>
            <person name="Kyrpides N."/>
            <person name="Culley D.E."/>
            <person name="McInerney M.J."/>
        </authorList>
    </citation>
    <scope>NUCLEOTIDE SEQUENCE [LARGE SCALE GENOMIC DNA]</scope>
    <source>
        <strain evidence="5">ATCC 27890 / DSM 864 / NBRC 100397 / JF-1</strain>
    </source>
</reference>
<proteinExistence type="predicted"/>
<dbReference type="STRING" id="323259.Mhun_0843"/>
<keyword evidence="5" id="KW-1185">Reference proteome</keyword>
<keyword evidence="2" id="KW-0808">Transferase</keyword>
<dbReference type="InterPro" id="IPR051422">
    <property type="entry name" value="AlkB_tRNA_MeTrf/Diox"/>
</dbReference>
<dbReference type="Proteomes" id="UP000001941">
    <property type="component" value="Chromosome"/>
</dbReference>
<dbReference type="OrthoDB" id="8915at2157"/>